<proteinExistence type="predicted"/>
<dbReference type="InParanoid" id="A0A067PTS4"/>
<organism evidence="2 3">
    <name type="scientific">Jaapia argillacea MUCL 33604</name>
    <dbReference type="NCBI Taxonomy" id="933084"/>
    <lineage>
        <taxon>Eukaryota</taxon>
        <taxon>Fungi</taxon>
        <taxon>Dikarya</taxon>
        <taxon>Basidiomycota</taxon>
        <taxon>Agaricomycotina</taxon>
        <taxon>Agaricomycetes</taxon>
        <taxon>Agaricomycetidae</taxon>
        <taxon>Jaapiales</taxon>
        <taxon>Jaapiaceae</taxon>
        <taxon>Jaapia</taxon>
    </lineage>
</organism>
<dbReference type="STRING" id="933084.A0A067PTS4"/>
<dbReference type="PANTHER" id="PTHR44329">
    <property type="entry name" value="SERINE/THREONINE-PROTEIN KINASE TNNI3K-RELATED"/>
    <property type="match status" value="1"/>
</dbReference>
<dbReference type="GO" id="GO:0004674">
    <property type="term" value="F:protein serine/threonine kinase activity"/>
    <property type="evidence" value="ECO:0007669"/>
    <property type="project" value="TreeGrafter"/>
</dbReference>
<dbReference type="HOGENOM" id="CLU_000288_7_18_1"/>
<dbReference type="PROSITE" id="PS00109">
    <property type="entry name" value="PROTEIN_KINASE_TYR"/>
    <property type="match status" value="1"/>
</dbReference>
<dbReference type="Proteomes" id="UP000027265">
    <property type="component" value="Unassembled WGS sequence"/>
</dbReference>
<evidence type="ECO:0000259" key="1">
    <source>
        <dbReference type="PROSITE" id="PS50011"/>
    </source>
</evidence>
<dbReference type="SUPFAM" id="SSF56112">
    <property type="entry name" value="Protein kinase-like (PK-like)"/>
    <property type="match status" value="1"/>
</dbReference>
<dbReference type="OrthoDB" id="28230at2759"/>
<keyword evidence="3" id="KW-1185">Reference proteome</keyword>
<dbReference type="AlphaFoldDB" id="A0A067PTS4"/>
<dbReference type="InterPro" id="IPR001245">
    <property type="entry name" value="Ser-Thr/Tyr_kinase_cat_dom"/>
</dbReference>
<dbReference type="InterPro" id="IPR008266">
    <property type="entry name" value="Tyr_kinase_AS"/>
</dbReference>
<dbReference type="PROSITE" id="PS50011">
    <property type="entry name" value="PROTEIN_KINASE_DOM"/>
    <property type="match status" value="1"/>
</dbReference>
<gene>
    <name evidence="2" type="ORF">JAAARDRAFT_80270</name>
</gene>
<reference evidence="3" key="1">
    <citation type="journal article" date="2014" name="Proc. Natl. Acad. Sci. U.S.A.">
        <title>Extensive sampling of basidiomycete genomes demonstrates inadequacy of the white-rot/brown-rot paradigm for wood decay fungi.</title>
        <authorList>
            <person name="Riley R."/>
            <person name="Salamov A.A."/>
            <person name="Brown D.W."/>
            <person name="Nagy L.G."/>
            <person name="Floudas D."/>
            <person name="Held B.W."/>
            <person name="Levasseur A."/>
            <person name="Lombard V."/>
            <person name="Morin E."/>
            <person name="Otillar R."/>
            <person name="Lindquist E.A."/>
            <person name="Sun H."/>
            <person name="LaButti K.M."/>
            <person name="Schmutz J."/>
            <person name="Jabbour D."/>
            <person name="Luo H."/>
            <person name="Baker S.E."/>
            <person name="Pisabarro A.G."/>
            <person name="Walton J.D."/>
            <person name="Blanchette R.A."/>
            <person name="Henrissat B."/>
            <person name="Martin F."/>
            <person name="Cullen D."/>
            <person name="Hibbett D.S."/>
            <person name="Grigoriev I.V."/>
        </authorList>
    </citation>
    <scope>NUCLEOTIDE SEQUENCE [LARGE SCALE GENOMIC DNA]</scope>
    <source>
        <strain evidence="3">MUCL 33604</strain>
    </source>
</reference>
<accession>A0A067PTS4</accession>
<dbReference type="InterPro" id="IPR011009">
    <property type="entry name" value="Kinase-like_dom_sf"/>
</dbReference>
<sequence length="383" mass="42630">MRRLEEVIQRRLSMYRSENRGFEIVGEQDGKCPNANIRGDCSASDLLDTILRSEDVLNAVEHLSEVQARELLGTLFHEITTGALPLLPSGEGAAVIALLLHLLEHNPPPHSAFLAGPVSVETTPRSGGSSSNVHYGNYGPVIIASKDFRRFGNDSEADLIRRHKNFRQEACLMLILQHERVLSSLGVVQDPYLSIISPWMVHGTLVEYVRSYELSSRQFGELLRDSLEGLAYLHGLDIIHGDVRASNIFINQDRRAVIGDLGSATAVGYNKTAISFSLRWAAPELVECIATGHGDVYNPTTKASDIYAVGMVIHEMHAKAVPFEAIPHDSAVMLKVFNGERPKRHRDITDELWNLAQRCWHPNPSNRPDVRQVLGAVHDYLRI</sequence>
<dbReference type="GO" id="GO:0005524">
    <property type="term" value="F:ATP binding"/>
    <property type="evidence" value="ECO:0007669"/>
    <property type="project" value="InterPro"/>
</dbReference>
<dbReference type="EMBL" id="KL197728">
    <property type="protein sequence ID" value="KDQ54687.1"/>
    <property type="molecule type" value="Genomic_DNA"/>
</dbReference>
<dbReference type="Pfam" id="PF07714">
    <property type="entry name" value="PK_Tyr_Ser-Thr"/>
    <property type="match status" value="1"/>
</dbReference>
<feature type="domain" description="Protein kinase" evidence="1">
    <location>
        <begin position="119"/>
        <end position="381"/>
    </location>
</feature>
<protein>
    <recommendedName>
        <fullName evidence="1">Protein kinase domain-containing protein</fullName>
    </recommendedName>
</protein>
<evidence type="ECO:0000313" key="3">
    <source>
        <dbReference type="Proteomes" id="UP000027265"/>
    </source>
</evidence>
<dbReference type="InterPro" id="IPR051681">
    <property type="entry name" value="Ser/Thr_Kinases-Pseudokinases"/>
</dbReference>
<dbReference type="InterPro" id="IPR000719">
    <property type="entry name" value="Prot_kinase_dom"/>
</dbReference>
<evidence type="ECO:0000313" key="2">
    <source>
        <dbReference type="EMBL" id="KDQ54687.1"/>
    </source>
</evidence>
<dbReference type="Gene3D" id="1.10.510.10">
    <property type="entry name" value="Transferase(Phosphotransferase) domain 1"/>
    <property type="match status" value="1"/>
</dbReference>
<name>A0A067PTS4_9AGAM</name>